<dbReference type="SUPFAM" id="SSF52540">
    <property type="entry name" value="P-loop containing nucleoside triphosphate hydrolases"/>
    <property type="match status" value="1"/>
</dbReference>
<dbReference type="PANTHER" id="PTHR10344">
    <property type="entry name" value="THYMIDYLATE KINASE"/>
    <property type="match status" value="1"/>
</dbReference>
<dbReference type="PROSITE" id="PS01331">
    <property type="entry name" value="THYMIDYLATE_KINASE"/>
    <property type="match status" value="1"/>
</dbReference>
<comment type="function">
    <text evidence="10 11">Phosphorylation of dTMP to form dTDP in both de novo and salvage pathways of dTTP synthesis.</text>
</comment>
<dbReference type="RefSeq" id="WP_035452799.1">
    <property type="nucleotide sequence ID" value="NZ_AZGA01000070.1"/>
</dbReference>
<evidence type="ECO:0000256" key="2">
    <source>
        <dbReference type="ARBA" id="ARBA00012980"/>
    </source>
</evidence>
<dbReference type="GO" id="GO:0006233">
    <property type="term" value="P:dTDP biosynthetic process"/>
    <property type="evidence" value="ECO:0007669"/>
    <property type="project" value="InterPro"/>
</dbReference>
<evidence type="ECO:0000256" key="11">
    <source>
        <dbReference type="HAMAP-Rule" id="MF_00165"/>
    </source>
</evidence>
<sequence length="217" mass="24364">MSGIFITFEGPDGVGKTSVLKQLMPRLQQAARRPILETREPGGSKIAEEIRQVLLDVQNTQMDHRTEALLFAAARRQHLVEVVNPALAADKIVVSDRFVDSSVAYQGAGHEVGEQAVYDLNLFATQGLTPDLTILLDAPVAVGLKRIQQFRQDQNDRLDQETLAFHERVRGAYLHLQAQYPQRIIKIDATKPLAEVVTNCFITIQQHWPQDFTEEIV</sequence>
<evidence type="ECO:0000256" key="10">
    <source>
        <dbReference type="ARBA" id="ARBA00057735"/>
    </source>
</evidence>
<evidence type="ECO:0000256" key="6">
    <source>
        <dbReference type="ARBA" id="ARBA00022741"/>
    </source>
</evidence>
<protein>
    <recommendedName>
        <fullName evidence="3 11">Thymidylate kinase</fullName>
        <ecNumber evidence="2 11">2.7.4.9</ecNumber>
    </recommendedName>
    <alternativeName>
        <fullName evidence="11">dTMP kinase</fullName>
    </alternativeName>
</protein>
<evidence type="ECO:0000256" key="7">
    <source>
        <dbReference type="ARBA" id="ARBA00022777"/>
    </source>
</evidence>
<reference evidence="13 14" key="1">
    <citation type="journal article" date="2015" name="Genome Announc.">
        <title>Expanding the biotechnology potential of lactobacilli through comparative genomics of 213 strains and associated genera.</title>
        <authorList>
            <person name="Sun Z."/>
            <person name="Harris H.M."/>
            <person name="McCann A."/>
            <person name="Guo C."/>
            <person name="Argimon S."/>
            <person name="Zhang W."/>
            <person name="Yang X."/>
            <person name="Jeffery I.B."/>
            <person name="Cooney J.C."/>
            <person name="Kagawa T.F."/>
            <person name="Liu W."/>
            <person name="Song Y."/>
            <person name="Salvetti E."/>
            <person name="Wrobel A."/>
            <person name="Rasinkangas P."/>
            <person name="Parkhill J."/>
            <person name="Rea M.C."/>
            <person name="O'Sullivan O."/>
            <person name="Ritari J."/>
            <person name="Douillard F.P."/>
            <person name="Paul Ross R."/>
            <person name="Yang R."/>
            <person name="Briner A.E."/>
            <person name="Felis G.E."/>
            <person name="de Vos W.M."/>
            <person name="Barrangou R."/>
            <person name="Klaenhammer T.R."/>
            <person name="Caufield P.W."/>
            <person name="Cui Y."/>
            <person name="Zhang H."/>
            <person name="O'Toole P.W."/>
        </authorList>
    </citation>
    <scope>NUCLEOTIDE SEQUENCE [LARGE SCALE GENOMIC DNA]</scope>
    <source>
        <strain evidence="13 14">DSM 18527</strain>
    </source>
</reference>
<evidence type="ECO:0000256" key="9">
    <source>
        <dbReference type="ARBA" id="ARBA00048743"/>
    </source>
</evidence>
<dbReference type="EC" id="2.7.4.9" evidence="2 11"/>
<evidence type="ECO:0000256" key="5">
    <source>
        <dbReference type="ARBA" id="ARBA00022727"/>
    </source>
</evidence>
<dbReference type="CDD" id="cd01672">
    <property type="entry name" value="TMPK"/>
    <property type="match status" value="1"/>
</dbReference>
<evidence type="ECO:0000313" key="13">
    <source>
        <dbReference type="EMBL" id="KRM32510.1"/>
    </source>
</evidence>
<keyword evidence="8 11" id="KW-0067">ATP-binding</keyword>
<keyword evidence="7 11" id="KW-0418">Kinase</keyword>
<dbReference type="eggNOG" id="COG0125">
    <property type="taxonomic scope" value="Bacteria"/>
</dbReference>
<dbReference type="NCBIfam" id="TIGR00041">
    <property type="entry name" value="DTMP_kinase"/>
    <property type="match status" value="1"/>
</dbReference>
<dbReference type="PATRIC" id="fig|1423734.3.peg.375"/>
<keyword evidence="5 11" id="KW-0545">Nucleotide biosynthesis</keyword>
<evidence type="ECO:0000256" key="1">
    <source>
        <dbReference type="ARBA" id="ARBA00009776"/>
    </source>
</evidence>
<keyword evidence="6 11" id="KW-0547">Nucleotide-binding</keyword>
<dbReference type="GO" id="GO:0006227">
    <property type="term" value="P:dUDP biosynthetic process"/>
    <property type="evidence" value="ECO:0007669"/>
    <property type="project" value="TreeGrafter"/>
</dbReference>
<evidence type="ECO:0000313" key="14">
    <source>
        <dbReference type="Proteomes" id="UP000051236"/>
    </source>
</evidence>
<dbReference type="GO" id="GO:0004798">
    <property type="term" value="F:dTMP kinase activity"/>
    <property type="evidence" value="ECO:0007669"/>
    <property type="project" value="UniProtKB-UniRule"/>
</dbReference>
<dbReference type="GO" id="GO:0005524">
    <property type="term" value="F:ATP binding"/>
    <property type="evidence" value="ECO:0007669"/>
    <property type="project" value="UniProtKB-UniRule"/>
</dbReference>
<evidence type="ECO:0000256" key="3">
    <source>
        <dbReference type="ARBA" id="ARBA00017144"/>
    </source>
</evidence>
<dbReference type="InterPro" id="IPR018095">
    <property type="entry name" value="Thymidylate_kin_CS"/>
</dbReference>
<name>X0PQE9_9LACO</name>
<dbReference type="GO" id="GO:0005829">
    <property type="term" value="C:cytosol"/>
    <property type="evidence" value="ECO:0007669"/>
    <property type="project" value="TreeGrafter"/>
</dbReference>
<dbReference type="OrthoDB" id="9774907at2"/>
<dbReference type="HAMAP" id="MF_00165">
    <property type="entry name" value="Thymidylate_kinase"/>
    <property type="match status" value="1"/>
</dbReference>
<dbReference type="GO" id="GO:0006235">
    <property type="term" value="P:dTTP biosynthetic process"/>
    <property type="evidence" value="ECO:0007669"/>
    <property type="project" value="UniProtKB-UniRule"/>
</dbReference>
<dbReference type="STRING" id="1423734.FC83_GL000375"/>
<dbReference type="Proteomes" id="UP000051236">
    <property type="component" value="Unassembled WGS sequence"/>
</dbReference>
<comment type="caution">
    <text evidence="13">The sequence shown here is derived from an EMBL/GenBank/DDBJ whole genome shotgun (WGS) entry which is preliminary data.</text>
</comment>
<dbReference type="Pfam" id="PF02223">
    <property type="entry name" value="Thymidylate_kin"/>
    <property type="match status" value="1"/>
</dbReference>
<keyword evidence="14" id="KW-1185">Reference proteome</keyword>
<proteinExistence type="inferred from homology"/>
<feature type="binding site" evidence="11">
    <location>
        <begin position="10"/>
        <end position="17"/>
    </location>
    <ligand>
        <name>ATP</name>
        <dbReference type="ChEBI" id="CHEBI:30616"/>
    </ligand>
</feature>
<keyword evidence="4 11" id="KW-0808">Transferase</keyword>
<dbReference type="EMBL" id="AZGA01000070">
    <property type="protein sequence ID" value="KRM32510.1"/>
    <property type="molecule type" value="Genomic_DNA"/>
</dbReference>
<comment type="catalytic activity">
    <reaction evidence="9 11">
        <text>dTMP + ATP = dTDP + ADP</text>
        <dbReference type="Rhea" id="RHEA:13517"/>
        <dbReference type="ChEBI" id="CHEBI:30616"/>
        <dbReference type="ChEBI" id="CHEBI:58369"/>
        <dbReference type="ChEBI" id="CHEBI:63528"/>
        <dbReference type="ChEBI" id="CHEBI:456216"/>
        <dbReference type="EC" id="2.7.4.9"/>
    </reaction>
</comment>
<dbReference type="Gene3D" id="3.40.50.300">
    <property type="entry name" value="P-loop containing nucleotide triphosphate hydrolases"/>
    <property type="match status" value="1"/>
</dbReference>
<evidence type="ECO:0000256" key="4">
    <source>
        <dbReference type="ARBA" id="ARBA00022679"/>
    </source>
</evidence>
<accession>X0PQE9</accession>
<dbReference type="FunFam" id="3.40.50.300:FF:000225">
    <property type="entry name" value="Thymidylate kinase"/>
    <property type="match status" value="1"/>
</dbReference>
<gene>
    <name evidence="11" type="primary">tmk</name>
    <name evidence="13" type="ORF">FC83_GL000375</name>
</gene>
<dbReference type="InterPro" id="IPR027417">
    <property type="entry name" value="P-loop_NTPase"/>
</dbReference>
<dbReference type="AlphaFoldDB" id="X0PQE9"/>
<feature type="domain" description="Thymidylate kinase-like" evidence="12">
    <location>
        <begin position="8"/>
        <end position="198"/>
    </location>
</feature>
<comment type="similarity">
    <text evidence="1 11">Belongs to the thymidylate kinase family.</text>
</comment>
<dbReference type="InterPro" id="IPR018094">
    <property type="entry name" value="Thymidylate_kinase"/>
</dbReference>
<evidence type="ECO:0000259" key="12">
    <source>
        <dbReference type="Pfam" id="PF02223"/>
    </source>
</evidence>
<evidence type="ECO:0000256" key="8">
    <source>
        <dbReference type="ARBA" id="ARBA00022840"/>
    </source>
</evidence>
<dbReference type="PANTHER" id="PTHR10344:SF4">
    <property type="entry name" value="UMP-CMP KINASE 2, MITOCHONDRIAL"/>
    <property type="match status" value="1"/>
</dbReference>
<dbReference type="InterPro" id="IPR039430">
    <property type="entry name" value="Thymidylate_kin-like_dom"/>
</dbReference>
<organism evidence="13 14">
    <name type="scientific">Agrilactobacillus composti DSM 18527 = JCM 14202</name>
    <dbReference type="NCBI Taxonomy" id="1423734"/>
    <lineage>
        <taxon>Bacteria</taxon>
        <taxon>Bacillati</taxon>
        <taxon>Bacillota</taxon>
        <taxon>Bacilli</taxon>
        <taxon>Lactobacillales</taxon>
        <taxon>Lactobacillaceae</taxon>
        <taxon>Agrilactobacillus</taxon>
    </lineage>
</organism>